<sequence>MRLPFLLATLLAATPACAVVVAPGPTRAEAGVGSGFLKSATELHAGFAAQERPDASRGRPAYRLSLSVYDANGGYLPPDEARIAAVKAADLPLPRAFPSAGPWD</sequence>
<reference evidence="2 3" key="1">
    <citation type="submission" date="2018-11" db="EMBL/GenBank/DDBJ databases">
        <authorList>
            <person name="Criscuolo A."/>
        </authorList>
    </citation>
    <scope>NUCLEOTIDE SEQUENCE [LARGE SCALE GENOMIC DNA]</scope>
    <source>
        <strain evidence="2">ACIP111625</strain>
    </source>
</reference>
<protein>
    <submittedName>
        <fullName evidence="2">Uncharacterized protein</fullName>
    </submittedName>
</protein>
<dbReference type="EMBL" id="UXAW01000070">
    <property type="protein sequence ID" value="VDC28582.1"/>
    <property type="molecule type" value="Genomic_DNA"/>
</dbReference>
<evidence type="ECO:0000313" key="3">
    <source>
        <dbReference type="Proteomes" id="UP000277498"/>
    </source>
</evidence>
<feature type="chain" id="PRO_5018314215" evidence="1">
    <location>
        <begin position="19"/>
        <end position="104"/>
    </location>
</feature>
<keyword evidence="1" id="KW-0732">Signal</keyword>
<evidence type="ECO:0000256" key="1">
    <source>
        <dbReference type="SAM" id="SignalP"/>
    </source>
</evidence>
<feature type="signal peptide" evidence="1">
    <location>
        <begin position="1"/>
        <end position="18"/>
    </location>
</feature>
<proteinExistence type="predicted"/>
<keyword evidence="3" id="KW-1185">Reference proteome</keyword>
<dbReference type="RefSeq" id="WP_124086915.1">
    <property type="nucleotide sequence ID" value="NZ_UXAW01000070.1"/>
</dbReference>
<organism evidence="2 3">
    <name type="scientific">Pseudogemmobacter humi</name>
    <dbReference type="NCBI Taxonomy" id="2483812"/>
    <lineage>
        <taxon>Bacteria</taxon>
        <taxon>Pseudomonadati</taxon>
        <taxon>Pseudomonadota</taxon>
        <taxon>Alphaproteobacteria</taxon>
        <taxon>Rhodobacterales</taxon>
        <taxon>Paracoccaceae</taxon>
        <taxon>Pseudogemmobacter</taxon>
    </lineage>
</organism>
<dbReference type="AlphaFoldDB" id="A0A3P5XBA7"/>
<accession>A0A3P5XBA7</accession>
<name>A0A3P5XBA7_9RHOB</name>
<dbReference type="Proteomes" id="UP000277498">
    <property type="component" value="Unassembled WGS sequence"/>
</dbReference>
<gene>
    <name evidence="2" type="ORF">XINFAN_02160</name>
</gene>
<evidence type="ECO:0000313" key="2">
    <source>
        <dbReference type="EMBL" id="VDC28582.1"/>
    </source>
</evidence>